<dbReference type="PANTHER" id="PTHR37814:SF1">
    <property type="entry name" value="MEMBRANE PROTEIN"/>
    <property type="match status" value="1"/>
</dbReference>
<dbReference type="PANTHER" id="PTHR37814">
    <property type="entry name" value="CONSERVED MEMBRANE PROTEIN"/>
    <property type="match status" value="1"/>
</dbReference>
<feature type="transmembrane region" description="Helical" evidence="1">
    <location>
        <begin position="187"/>
        <end position="206"/>
    </location>
</feature>
<feature type="transmembrane region" description="Helical" evidence="1">
    <location>
        <begin position="301"/>
        <end position="321"/>
    </location>
</feature>
<protein>
    <recommendedName>
        <fullName evidence="4">Membrane protein YkvI</fullName>
    </recommendedName>
</protein>
<feature type="transmembrane region" description="Helical" evidence="1">
    <location>
        <begin position="12"/>
        <end position="34"/>
    </location>
</feature>
<dbReference type="RefSeq" id="WP_366923458.1">
    <property type="nucleotide sequence ID" value="NZ_CP121694.1"/>
</dbReference>
<feature type="transmembrane region" description="Helical" evidence="1">
    <location>
        <begin position="146"/>
        <end position="167"/>
    </location>
</feature>
<keyword evidence="1" id="KW-0812">Transmembrane</keyword>
<accession>A0AAU0UJV0</accession>
<feature type="transmembrane region" description="Helical" evidence="1">
    <location>
        <begin position="327"/>
        <end position="348"/>
    </location>
</feature>
<name>A0AAU0UJV0_9FIRM</name>
<dbReference type="KEGG" id="dbc:MFMK1_000347"/>
<proteinExistence type="predicted"/>
<feature type="transmembrane region" description="Helical" evidence="1">
    <location>
        <begin position="88"/>
        <end position="109"/>
    </location>
</feature>
<evidence type="ECO:0000313" key="3">
    <source>
        <dbReference type="Proteomes" id="UP001329915"/>
    </source>
</evidence>
<keyword evidence="1" id="KW-0472">Membrane</keyword>
<feature type="transmembrane region" description="Helical" evidence="1">
    <location>
        <begin position="40"/>
        <end position="59"/>
    </location>
</feature>
<gene>
    <name evidence="2" type="ORF">MFMK1_000347</name>
</gene>
<organism evidence="2 3">
    <name type="scientific">Metallumcola ferriviriculae</name>
    <dbReference type="NCBI Taxonomy" id="3039180"/>
    <lineage>
        <taxon>Bacteria</taxon>
        <taxon>Bacillati</taxon>
        <taxon>Bacillota</taxon>
        <taxon>Clostridia</taxon>
        <taxon>Neomoorellales</taxon>
        <taxon>Desulfitibacteraceae</taxon>
        <taxon>Metallumcola</taxon>
    </lineage>
</organism>
<dbReference type="InterPro" id="IPR038728">
    <property type="entry name" value="YkvI-like"/>
</dbReference>
<feature type="transmembrane region" description="Helical" evidence="1">
    <location>
        <begin position="270"/>
        <end position="289"/>
    </location>
</feature>
<keyword evidence="1" id="KW-1133">Transmembrane helix</keyword>
<dbReference type="AlphaFoldDB" id="A0AAU0UJV0"/>
<evidence type="ECO:0000256" key="1">
    <source>
        <dbReference type="SAM" id="Phobius"/>
    </source>
</evidence>
<sequence length="351" mass="38029">MRQKYVTLQVAATYMGAVIGAGFASGQELVYFFVRYKNAGFLGLGLTGVLFALLGMLTIKMVNHFEVGSYTELITKTMGRGVGRALDIWLTIFLFVGLCIMLAGSAAVFVEHLKAPFWVGLLLTVVCLLSALLAGGEGILLFNTCLMPLLLIITLIVSFSAVGQEAAVNGEFLAMDAVNTGLLGESWLLASVLYVSYNMIIGVVVLTSIPLELRRNSLWGGMLGGLALGFLGLVMAWALGYYYPQVLAYEIPMLFVAGQVNPLLKLPYTMALWFAMLTTALANAFSLAQRMSGGGRDYHRTVLVILALALPFAGLSFAQMVTNIYPLFGYIGLFVILLIFVSGFIKYLKQL</sequence>
<evidence type="ECO:0008006" key="4">
    <source>
        <dbReference type="Google" id="ProtNLM"/>
    </source>
</evidence>
<evidence type="ECO:0000313" key="2">
    <source>
        <dbReference type="EMBL" id="WRO20565.1"/>
    </source>
</evidence>
<feature type="transmembrane region" description="Helical" evidence="1">
    <location>
        <begin position="218"/>
        <end position="243"/>
    </location>
</feature>
<reference evidence="2 3" key="1">
    <citation type="submission" date="2023-04" db="EMBL/GenBank/DDBJ databases">
        <authorList>
            <person name="Hsu D."/>
        </authorList>
    </citation>
    <scope>NUCLEOTIDE SEQUENCE [LARGE SCALE GENOMIC DNA]</scope>
    <source>
        <strain evidence="2 3">MK1</strain>
    </source>
</reference>
<dbReference type="EMBL" id="CP121694">
    <property type="protein sequence ID" value="WRO20565.1"/>
    <property type="molecule type" value="Genomic_DNA"/>
</dbReference>
<dbReference type="Proteomes" id="UP001329915">
    <property type="component" value="Chromosome"/>
</dbReference>
<keyword evidence="3" id="KW-1185">Reference proteome</keyword>
<feature type="transmembrane region" description="Helical" evidence="1">
    <location>
        <begin position="115"/>
        <end position="134"/>
    </location>
</feature>